<dbReference type="SUPFAM" id="SSF52743">
    <property type="entry name" value="Subtilisin-like"/>
    <property type="match status" value="1"/>
</dbReference>
<dbReference type="Pfam" id="PF00082">
    <property type="entry name" value="Peptidase_S8"/>
    <property type="match status" value="1"/>
</dbReference>
<feature type="chain" id="PRO_5046268432" evidence="6">
    <location>
        <begin position="22"/>
        <end position="1253"/>
    </location>
</feature>
<feature type="domain" description="Peptidase S8/S53" evidence="7">
    <location>
        <begin position="133"/>
        <end position="442"/>
    </location>
</feature>
<evidence type="ECO:0000259" key="8">
    <source>
        <dbReference type="Pfam" id="PF18962"/>
    </source>
</evidence>
<feature type="domain" description="Secretion system C-terminal sorting" evidence="8">
    <location>
        <begin position="1176"/>
        <end position="1251"/>
    </location>
</feature>
<evidence type="ECO:0000313" key="11">
    <source>
        <dbReference type="Proteomes" id="UP000774935"/>
    </source>
</evidence>
<keyword evidence="6" id="KW-0732">Signal</keyword>
<dbReference type="InterPro" id="IPR026444">
    <property type="entry name" value="Secre_tail"/>
</dbReference>
<dbReference type="Pfam" id="PF18962">
    <property type="entry name" value="Por_Secre_tail"/>
    <property type="match status" value="1"/>
</dbReference>
<dbReference type="InterPro" id="IPR050131">
    <property type="entry name" value="Peptidase_S8_subtilisin-like"/>
</dbReference>
<evidence type="ECO:0000256" key="5">
    <source>
        <dbReference type="PROSITE-ProRule" id="PRU01240"/>
    </source>
</evidence>
<evidence type="ECO:0000256" key="6">
    <source>
        <dbReference type="SAM" id="SignalP"/>
    </source>
</evidence>
<keyword evidence="2 5" id="KW-0645">Protease</keyword>
<reference evidence="10 11" key="1">
    <citation type="submission" date="2021-07" db="EMBL/GenBank/DDBJ databases">
        <authorList>
            <person name="Kim M.K."/>
        </authorList>
    </citation>
    <scope>NUCLEOTIDE SEQUENCE [LARGE SCALE GENOMIC DNA]</scope>
    <source>
        <strain evidence="10 11">HLY7-15</strain>
    </source>
</reference>
<dbReference type="InterPro" id="IPR023828">
    <property type="entry name" value="Peptidase_S8_Ser-AS"/>
</dbReference>
<dbReference type="Gene3D" id="2.60.120.380">
    <property type="match status" value="1"/>
</dbReference>
<feature type="domain" description="GEVED" evidence="9">
    <location>
        <begin position="665"/>
        <end position="743"/>
    </location>
</feature>
<evidence type="ECO:0000256" key="3">
    <source>
        <dbReference type="ARBA" id="ARBA00022801"/>
    </source>
</evidence>
<keyword evidence="11" id="KW-1185">Reference proteome</keyword>
<dbReference type="NCBIfam" id="TIGR04183">
    <property type="entry name" value="Por_Secre_tail"/>
    <property type="match status" value="1"/>
</dbReference>
<dbReference type="InterPro" id="IPR034058">
    <property type="entry name" value="TagA/B/C/D_pept_dom"/>
</dbReference>
<gene>
    <name evidence="10" type="ORF">KYK27_04535</name>
</gene>
<keyword evidence="4 5" id="KW-0720">Serine protease</keyword>
<feature type="signal peptide" evidence="6">
    <location>
        <begin position="1"/>
        <end position="21"/>
    </location>
</feature>
<dbReference type="InterPro" id="IPR015500">
    <property type="entry name" value="Peptidase_S8_subtilisin-rel"/>
</dbReference>
<dbReference type="InterPro" id="IPR045474">
    <property type="entry name" value="GEVED"/>
</dbReference>
<dbReference type="PANTHER" id="PTHR43806:SF11">
    <property type="entry name" value="CEREVISIN-RELATED"/>
    <property type="match status" value="1"/>
</dbReference>
<evidence type="ECO:0000256" key="4">
    <source>
        <dbReference type="ARBA" id="ARBA00022825"/>
    </source>
</evidence>
<dbReference type="Proteomes" id="UP000774935">
    <property type="component" value="Unassembled WGS sequence"/>
</dbReference>
<dbReference type="SUPFAM" id="SSF49785">
    <property type="entry name" value="Galactose-binding domain-like"/>
    <property type="match status" value="1"/>
</dbReference>
<dbReference type="PROSITE" id="PS00138">
    <property type="entry name" value="SUBTILASE_SER"/>
    <property type="match status" value="1"/>
</dbReference>
<evidence type="ECO:0000313" key="10">
    <source>
        <dbReference type="EMBL" id="MBW3364296.1"/>
    </source>
</evidence>
<keyword evidence="3 5" id="KW-0378">Hydrolase</keyword>
<protein>
    <submittedName>
        <fullName evidence="10">S8 family serine peptidase</fullName>
    </submittedName>
</protein>
<feature type="active site" description="Charge relay system" evidence="5">
    <location>
        <position position="155"/>
    </location>
</feature>
<sequence length="1253" mass="134527">MRRLSLWLAVISLATTTSALAQQTEVRTNLKKLDKIATAAAKDYKANRAKALKIAKAQGWVIEKAYPDGSRISLQGLDSQGMPIYYITYNNARAAATVGTDQLWAGGSLGLTLSGSGSAVANKLGLWDGGKVRETHQELTGRVDQKDKPSDIDDHATHVAGTMIASGVNKLAKGMAFGNKMLAAYDFNSDVSEMATAAKDLLISNHSYGSITGWRYNSDRKGTATDPYWEWWGNTAISATEDYRFGFYDNSTAKWDQIAFEAPYYLIVKSSGNNRNENGPALGQPYFQRSSSGAFNLVTSRSEGLSSNDGYDIISTYGNAKNILTVGAVNPIANGYIQSSDVQISDFSSWGPTDDGRIKPDIVGNGVNVMSSVGTSNTAYAQYSGTSMASPNVAGSLLLLQEHYSNVMGGSVMRAATLKGLVIHTANEAGNAPGPDYIYGWGLLNMTRAATVITAAKASPNPKHLLAERLLQNNEVYSFDVVASGEGPLIVTISWTDPEASPVVSNLVNNRTPRLVNDLDLLILRNGTYYRPWTMDPANPAAAATPGDNKLDNVEQVFIANAVPGETYKIYVRHKGALAKGLQAYSMVASGIGGTTYCTSAPTSDQGARIESVTIDGTKISPTRAPGCTTYSNFTESLFTLESGQTRTIAITPGTCTTNASKIAKVFIDWNGNGSFADADEQVAVSGVITDNTTITAALKTPASARTGSKVRMRIVLSETTDAASVSPCGAYANGETQDYVVQLSKPAKDIEAILVSTAGQAICASPEQAIVVKIRNNGALPISDIPVTVKVRKNGKEISQLTTVYKGTINPLREAELTLTSFATEAGATYELEAVTTLQDDAQAANNTISASFTVPNPEPAPEASVFRCGDTPNYSLTGSGNGTIYWYTSATDTQPVAAGNQLQLPKQSIGTKMFAALNDFSATVGYRKKSDLPLGGYNQFTPDVTVKAYAPMMLESARLYIGHSGKITFTVYNQNNVQVSEKTLEVTATRTNPAPGVQANDPMDQGQVYYLGLMLPEAGDYRIAISYGEDATIYRNNQANVPYPLGIPNVFLITGNTAGTDTNTYFYYFYDLKVKALGCKSERKEVTVKGTEPLAQPVVSREGLKLRSSAAEGNQWFLNGIAIVGATAQEFSPQESGEYTVEIQKDGCVSDRSQLYRFSYKPEKAALGKEFVVSPNPSKGMFTIEGELALDDVVTFTVYDMLGNTMRKGSIDNYNGQYEAQVDLTSAASGMYLLRIQKNDEIIVKRIVVQH</sequence>
<dbReference type="InterPro" id="IPR036852">
    <property type="entry name" value="Peptidase_S8/S53_dom_sf"/>
</dbReference>
<evidence type="ECO:0000259" key="9">
    <source>
        <dbReference type="Pfam" id="PF20009"/>
    </source>
</evidence>
<dbReference type="Gene3D" id="3.40.50.200">
    <property type="entry name" value="Peptidase S8/S53 domain"/>
    <property type="match status" value="1"/>
</dbReference>
<dbReference type="InterPro" id="IPR000209">
    <property type="entry name" value="Peptidase_S8/S53_dom"/>
</dbReference>
<evidence type="ECO:0000256" key="2">
    <source>
        <dbReference type="ARBA" id="ARBA00022670"/>
    </source>
</evidence>
<comment type="caution">
    <text evidence="10">The sequence shown here is derived from an EMBL/GenBank/DDBJ whole genome shotgun (WGS) entry which is preliminary data.</text>
</comment>
<dbReference type="PRINTS" id="PR00723">
    <property type="entry name" value="SUBTILISIN"/>
</dbReference>
<comment type="similarity">
    <text evidence="1 5">Belongs to the peptidase S8 family.</text>
</comment>
<evidence type="ECO:0000259" key="7">
    <source>
        <dbReference type="Pfam" id="PF00082"/>
    </source>
</evidence>
<dbReference type="PANTHER" id="PTHR43806">
    <property type="entry name" value="PEPTIDASE S8"/>
    <property type="match status" value="1"/>
</dbReference>
<name>A0ABS6XB11_9BACT</name>
<dbReference type="CDD" id="cd04842">
    <property type="entry name" value="Peptidases_S8_Kp43_protease"/>
    <property type="match status" value="1"/>
</dbReference>
<dbReference type="RefSeq" id="WP_199108805.1">
    <property type="nucleotide sequence ID" value="NZ_JAHWXQ010000001.1"/>
</dbReference>
<accession>A0ABS6XB11</accession>
<organism evidence="10 11">
    <name type="scientific">Pontibacter populi</name>
    <dbReference type="NCBI Taxonomy" id="890055"/>
    <lineage>
        <taxon>Bacteria</taxon>
        <taxon>Pseudomonadati</taxon>
        <taxon>Bacteroidota</taxon>
        <taxon>Cytophagia</taxon>
        <taxon>Cytophagales</taxon>
        <taxon>Hymenobacteraceae</taxon>
        <taxon>Pontibacter</taxon>
    </lineage>
</organism>
<feature type="active site" description="Charge relay system" evidence="5">
    <location>
        <position position="387"/>
    </location>
</feature>
<evidence type="ECO:0000256" key="1">
    <source>
        <dbReference type="ARBA" id="ARBA00011073"/>
    </source>
</evidence>
<feature type="active site" description="Charge relay system" evidence="5">
    <location>
        <position position="128"/>
    </location>
</feature>
<proteinExistence type="inferred from homology"/>
<dbReference type="EMBL" id="JAHWXQ010000001">
    <property type="protein sequence ID" value="MBW3364296.1"/>
    <property type="molecule type" value="Genomic_DNA"/>
</dbReference>
<dbReference type="InterPro" id="IPR008979">
    <property type="entry name" value="Galactose-bd-like_sf"/>
</dbReference>
<dbReference type="Pfam" id="PF20009">
    <property type="entry name" value="GEVED"/>
    <property type="match status" value="1"/>
</dbReference>
<dbReference type="PROSITE" id="PS51892">
    <property type="entry name" value="SUBTILASE"/>
    <property type="match status" value="1"/>
</dbReference>